<dbReference type="EMBL" id="ML977499">
    <property type="protein sequence ID" value="KAF2133641.1"/>
    <property type="molecule type" value="Genomic_DNA"/>
</dbReference>
<evidence type="ECO:0000259" key="1">
    <source>
        <dbReference type="Pfam" id="PF06985"/>
    </source>
</evidence>
<dbReference type="GeneID" id="54403631"/>
<dbReference type="PANTHER" id="PTHR33112:SF8">
    <property type="entry name" value="HETEROKARYON INCOMPATIBILITY DOMAIN-CONTAINING PROTEIN"/>
    <property type="match status" value="1"/>
</dbReference>
<accession>A0A6A6ASW3</accession>
<sequence length="500" mass="56706">MNYQNRHYHKVARAIPTRTSIEEFDFKQLLTLVNDCLQIHEVCRSSRYTYPSLPTRIIDVGDEVDSLPYLLSPENESGRYAALTHCWGGPISCTTTVGTLQQRQKGIPLGDMPKTFREAVIMTRRLGIRYLWIDALCIIQDSADDWTREARQMAAIYAGSAITISPLNSNSSAAGIFNFQPTPEIQLDNLESPLNSRAWCLQERLFATAMLHVGREQMFFECLHYNVGEDGSRSHWATQLPADRYGPPSLIAHWYGLVYEFQRRNITMGSDKLPAISALAARFQERSGFHYVAGLFEEQILQGLCWGPYHPRLVNYTTENPYRSDSKPAILTRPTDRRIPSWSWASVNGTVLFKCVSNPDLTLVEFEPIDRKCVNDFVEPNPDVAITLTAKTARMYYRLPKGREHVGVLSHGREDTAPIVFDGCVLDVNRQTSCACTVVLMGYPQSQSNYWKSIPLTLMILEEEAQAPMFSRVGLCTPEIEKESLDEVLSAFERRTITLI</sequence>
<evidence type="ECO:0000313" key="2">
    <source>
        <dbReference type="EMBL" id="KAF2133641.1"/>
    </source>
</evidence>
<reference evidence="2" key="1">
    <citation type="journal article" date="2020" name="Stud. Mycol.">
        <title>101 Dothideomycetes genomes: a test case for predicting lifestyles and emergence of pathogens.</title>
        <authorList>
            <person name="Haridas S."/>
            <person name="Albert R."/>
            <person name="Binder M."/>
            <person name="Bloem J."/>
            <person name="Labutti K."/>
            <person name="Salamov A."/>
            <person name="Andreopoulos B."/>
            <person name="Baker S."/>
            <person name="Barry K."/>
            <person name="Bills G."/>
            <person name="Bluhm B."/>
            <person name="Cannon C."/>
            <person name="Castanera R."/>
            <person name="Culley D."/>
            <person name="Daum C."/>
            <person name="Ezra D."/>
            <person name="Gonzalez J."/>
            <person name="Henrissat B."/>
            <person name="Kuo A."/>
            <person name="Liang C."/>
            <person name="Lipzen A."/>
            <person name="Lutzoni F."/>
            <person name="Magnuson J."/>
            <person name="Mondo S."/>
            <person name="Nolan M."/>
            <person name="Ohm R."/>
            <person name="Pangilinan J."/>
            <person name="Park H.-J."/>
            <person name="Ramirez L."/>
            <person name="Alfaro M."/>
            <person name="Sun H."/>
            <person name="Tritt A."/>
            <person name="Yoshinaga Y."/>
            <person name="Zwiers L.-H."/>
            <person name="Turgeon B."/>
            <person name="Goodwin S."/>
            <person name="Spatafora J."/>
            <person name="Crous P."/>
            <person name="Grigoriev I."/>
        </authorList>
    </citation>
    <scope>NUCLEOTIDE SEQUENCE</scope>
    <source>
        <strain evidence="2">CBS 119687</strain>
    </source>
</reference>
<dbReference type="OrthoDB" id="3486565at2759"/>
<dbReference type="Proteomes" id="UP000799771">
    <property type="component" value="Unassembled WGS sequence"/>
</dbReference>
<evidence type="ECO:0000313" key="3">
    <source>
        <dbReference type="Proteomes" id="UP000799771"/>
    </source>
</evidence>
<dbReference type="InterPro" id="IPR010730">
    <property type="entry name" value="HET"/>
</dbReference>
<organism evidence="2 3">
    <name type="scientific">Dothidotthia symphoricarpi CBS 119687</name>
    <dbReference type="NCBI Taxonomy" id="1392245"/>
    <lineage>
        <taxon>Eukaryota</taxon>
        <taxon>Fungi</taxon>
        <taxon>Dikarya</taxon>
        <taxon>Ascomycota</taxon>
        <taxon>Pezizomycotina</taxon>
        <taxon>Dothideomycetes</taxon>
        <taxon>Pleosporomycetidae</taxon>
        <taxon>Pleosporales</taxon>
        <taxon>Dothidotthiaceae</taxon>
        <taxon>Dothidotthia</taxon>
    </lineage>
</organism>
<dbReference type="PANTHER" id="PTHR33112">
    <property type="entry name" value="DOMAIN PROTEIN, PUTATIVE-RELATED"/>
    <property type="match status" value="1"/>
</dbReference>
<keyword evidence="3" id="KW-1185">Reference proteome</keyword>
<dbReference type="RefSeq" id="XP_033528028.1">
    <property type="nucleotide sequence ID" value="XM_033663199.1"/>
</dbReference>
<gene>
    <name evidence="2" type="ORF">P153DRAFT_282446</name>
</gene>
<dbReference type="AlphaFoldDB" id="A0A6A6ASW3"/>
<protein>
    <submittedName>
        <fullName evidence="2">HET-domain-containing protein</fullName>
    </submittedName>
</protein>
<name>A0A6A6ASW3_9PLEO</name>
<dbReference type="Pfam" id="PF06985">
    <property type="entry name" value="HET"/>
    <property type="match status" value="1"/>
</dbReference>
<feature type="domain" description="Heterokaryon incompatibility" evidence="1">
    <location>
        <begin position="80"/>
        <end position="182"/>
    </location>
</feature>
<proteinExistence type="predicted"/>